<dbReference type="Pfam" id="PF15907">
    <property type="entry name" value="Itfg2"/>
    <property type="match status" value="2"/>
</dbReference>
<dbReference type="PANTHER" id="PTHR16317:SF1">
    <property type="entry name" value="KICSTOR COMPLEX PROTEIN ITFG2"/>
    <property type="match status" value="1"/>
</dbReference>
<evidence type="ECO:0000313" key="3">
    <source>
        <dbReference type="Proteomes" id="UP000762676"/>
    </source>
</evidence>
<keyword evidence="2" id="KW-0401">Integrin</keyword>
<protein>
    <submittedName>
        <fullName evidence="2">Integrin-alpha FG-GAP repeat-containing protein 2</fullName>
    </submittedName>
</protein>
<sequence>MANDISNTVMRTVSFVERIEVEFHGNVLSQAMVLEDVDNDLGNELIVGNIDGEISIFKGDSQHAWRKATICGMLTCLGVGKIHLPKKNSLVCMTAEGWCHLFDVPSLQSTVSISGTEDETEGKMLKPVFSQELPANAKVMCLADIDSDDHIEMVIGYSDRVVRAFRWHETPNSDTGQFLLLQKWQLAGQIGSITVNYDSDHQPELMVSQPGATFVTLQVKPVFRHIKSDSYLDRLCGTSANIKSSLERSESFAAVTNTSKGFNSPRSNFQHSARIISPPGHQLGSPRRREPAASKSDILAGSSASRQTEDSIPTSSFSIGLPAAQVEQDLRTCKETLKMVDLNAVGKDRPADFKAGSSKLGSSSFTRLCKSESFCDQVEDSVPPCFTNEPGETDLALTETGSPGGDRNDPVAGNSSGAEMALPRLPLSLKTSLEGLDGDLGQGSPLRSYTSNSSPRGSHESGLERSLGRISHILDASFEDDVFKPSIIYHPLAQVQTRNKDTSTVIVGGINRGRPSQSGSGEDEIKPRSTYYALATLDGSLILAENDSILWSLQVDHYLFALSKLDVTGNGKEEVVCCSWNGQTYIVNHSKEIVRYQFPDSVAAFCAGYFSLQDGCNAPCFVYTTFNNRIYIYPNITLPRVESTNLLRVMGRIKEGREILQKLNIAEDDYESIRCLYRYCLYGQPGKR</sequence>
<dbReference type="EMBL" id="BMAT01012347">
    <property type="protein sequence ID" value="GFR90344.1"/>
    <property type="molecule type" value="Genomic_DNA"/>
</dbReference>
<evidence type="ECO:0000256" key="1">
    <source>
        <dbReference type="SAM" id="MobiDB-lite"/>
    </source>
</evidence>
<dbReference type="Proteomes" id="UP000762676">
    <property type="component" value="Unassembled WGS sequence"/>
</dbReference>
<name>A0AAV4GY57_9GAST</name>
<evidence type="ECO:0000313" key="2">
    <source>
        <dbReference type="EMBL" id="GFR90344.1"/>
    </source>
</evidence>
<comment type="caution">
    <text evidence="2">The sequence shown here is derived from an EMBL/GenBank/DDBJ whole genome shotgun (WGS) entry which is preliminary data.</text>
</comment>
<feature type="compositionally biased region" description="Polar residues" evidence="1">
    <location>
        <begin position="302"/>
        <end position="317"/>
    </location>
</feature>
<dbReference type="PANTHER" id="PTHR16317">
    <property type="entry name" value="INTEGRIN ALPHA REPEAT DOMAIN-CONTAINING"/>
    <property type="match status" value="1"/>
</dbReference>
<accession>A0AAV4GY57</accession>
<reference evidence="2 3" key="1">
    <citation type="journal article" date="2021" name="Elife">
        <title>Chloroplast acquisition without the gene transfer in kleptoplastic sea slugs, Plakobranchus ocellatus.</title>
        <authorList>
            <person name="Maeda T."/>
            <person name="Takahashi S."/>
            <person name="Yoshida T."/>
            <person name="Shimamura S."/>
            <person name="Takaki Y."/>
            <person name="Nagai Y."/>
            <person name="Toyoda A."/>
            <person name="Suzuki Y."/>
            <person name="Arimoto A."/>
            <person name="Ishii H."/>
            <person name="Satoh N."/>
            <person name="Nishiyama T."/>
            <person name="Hasebe M."/>
            <person name="Maruyama T."/>
            <person name="Minagawa J."/>
            <person name="Obokata J."/>
            <person name="Shigenobu S."/>
        </authorList>
    </citation>
    <scope>NUCLEOTIDE SEQUENCE [LARGE SCALE GENOMIC DNA]</scope>
</reference>
<keyword evidence="3" id="KW-1185">Reference proteome</keyword>
<feature type="region of interest" description="Disordered" evidence="1">
    <location>
        <begin position="388"/>
        <end position="464"/>
    </location>
</feature>
<dbReference type="InterPro" id="IPR031793">
    <property type="entry name" value="KICSTOR_ITFG2"/>
</dbReference>
<organism evidence="2 3">
    <name type="scientific">Elysia marginata</name>
    <dbReference type="NCBI Taxonomy" id="1093978"/>
    <lineage>
        <taxon>Eukaryota</taxon>
        <taxon>Metazoa</taxon>
        <taxon>Spiralia</taxon>
        <taxon>Lophotrochozoa</taxon>
        <taxon>Mollusca</taxon>
        <taxon>Gastropoda</taxon>
        <taxon>Heterobranchia</taxon>
        <taxon>Euthyneura</taxon>
        <taxon>Panpulmonata</taxon>
        <taxon>Sacoglossa</taxon>
        <taxon>Placobranchoidea</taxon>
        <taxon>Plakobranchidae</taxon>
        <taxon>Elysia</taxon>
    </lineage>
</organism>
<feature type="compositionally biased region" description="Polar residues" evidence="1">
    <location>
        <begin position="257"/>
        <end position="271"/>
    </location>
</feature>
<dbReference type="GO" id="GO:0007229">
    <property type="term" value="P:integrin-mediated signaling pathway"/>
    <property type="evidence" value="ECO:0007669"/>
    <property type="project" value="UniProtKB-KW"/>
</dbReference>
<dbReference type="InterPro" id="IPR028994">
    <property type="entry name" value="Integrin_alpha_N"/>
</dbReference>
<gene>
    <name evidence="2" type="ORF">ElyMa_006147600</name>
</gene>
<feature type="region of interest" description="Disordered" evidence="1">
    <location>
        <begin position="257"/>
        <end position="317"/>
    </location>
</feature>
<dbReference type="SUPFAM" id="SSF69318">
    <property type="entry name" value="Integrin alpha N-terminal domain"/>
    <property type="match status" value="1"/>
</dbReference>
<dbReference type="AlphaFoldDB" id="A0AAV4GY57"/>
<proteinExistence type="predicted"/>
<feature type="compositionally biased region" description="Polar residues" evidence="1">
    <location>
        <begin position="445"/>
        <end position="456"/>
    </location>
</feature>
<dbReference type="GO" id="GO:0032006">
    <property type="term" value="P:regulation of TOR signaling"/>
    <property type="evidence" value="ECO:0007669"/>
    <property type="project" value="TreeGrafter"/>
</dbReference>